<dbReference type="PANTHER" id="PTHR43537:SF44">
    <property type="entry name" value="GNTR FAMILY REGULATORY PROTEIN"/>
    <property type="match status" value="1"/>
</dbReference>
<dbReference type="Gene3D" id="1.10.10.10">
    <property type="entry name" value="Winged helix-like DNA-binding domain superfamily/Winged helix DNA-binding domain"/>
    <property type="match status" value="1"/>
</dbReference>
<feature type="domain" description="HTH gntR-type" evidence="4">
    <location>
        <begin position="18"/>
        <end position="86"/>
    </location>
</feature>
<dbReference type="InterPro" id="IPR036390">
    <property type="entry name" value="WH_DNA-bd_sf"/>
</dbReference>
<dbReference type="AlphaFoldDB" id="A0A4R6FUN5"/>
<dbReference type="CDD" id="cd07377">
    <property type="entry name" value="WHTH_GntR"/>
    <property type="match status" value="1"/>
</dbReference>
<accession>A0A4R6FUN5</accession>
<dbReference type="PROSITE" id="PS50949">
    <property type="entry name" value="HTH_GNTR"/>
    <property type="match status" value="1"/>
</dbReference>
<evidence type="ECO:0000256" key="3">
    <source>
        <dbReference type="ARBA" id="ARBA00023163"/>
    </source>
</evidence>
<dbReference type="SMART" id="SM00895">
    <property type="entry name" value="FCD"/>
    <property type="match status" value="1"/>
</dbReference>
<proteinExistence type="predicted"/>
<dbReference type="SMART" id="SM00345">
    <property type="entry name" value="HTH_GNTR"/>
    <property type="match status" value="1"/>
</dbReference>
<dbReference type="OrthoDB" id="9028214at2"/>
<protein>
    <submittedName>
        <fullName evidence="5">GntR family transcriptional regulator</fullName>
    </submittedName>
</protein>
<dbReference type="PRINTS" id="PR00035">
    <property type="entry name" value="HTHGNTR"/>
</dbReference>
<dbReference type="EMBL" id="SNWD01000002">
    <property type="protein sequence ID" value="TDN85523.1"/>
    <property type="molecule type" value="Genomic_DNA"/>
</dbReference>
<dbReference type="Gene3D" id="1.20.120.530">
    <property type="entry name" value="GntR ligand-binding domain-like"/>
    <property type="match status" value="1"/>
</dbReference>
<organism evidence="5 6">
    <name type="scientific">Stakelama pacifica</name>
    <dbReference type="NCBI Taxonomy" id="517720"/>
    <lineage>
        <taxon>Bacteria</taxon>
        <taxon>Pseudomonadati</taxon>
        <taxon>Pseudomonadota</taxon>
        <taxon>Alphaproteobacteria</taxon>
        <taxon>Sphingomonadales</taxon>
        <taxon>Sphingomonadaceae</taxon>
        <taxon>Stakelama</taxon>
    </lineage>
</organism>
<keyword evidence="2" id="KW-0238">DNA-binding</keyword>
<dbReference type="InterPro" id="IPR008920">
    <property type="entry name" value="TF_FadR/GntR_C"/>
</dbReference>
<dbReference type="InterPro" id="IPR036388">
    <property type="entry name" value="WH-like_DNA-bd_sf"/>
</dbReference>
<keyword evidence="1" id="KW-0805">Transcription regulation</keyword>
<reference evidence="5 6" key="1">
    <citation type="submission" date="2019-03" db="EMBL/GenBank/DDBJ databases">
        <title>Genomic Encyclopedia of Type Strains, Phase IV (KMG-IV): sequencing the most valuable type-strain genomes for metagenomic binning, comparative biology and taxonomic classification.</title>
        <authorList>
            <person name="Goeker M."/>
        </authorList>
    </citation>
    <scope>NUCLEOTIDE SEQUENCE [LARGE SCALE GENOMIC DNA]</scope>
    <source>
        <strain evidence="5 6">DSM 25059</strain>
    </source>
</reference>
<dbReference type="PANTHER" id="PTHR43537">
    <property type="entry name" value="TRANSCRIPTIONAL REGULATOR, GNTR FAMILY"/>
    <property type="match status" value="1"/>
</dbReference>
<dbReference type="Proteomes" id="UP000295493">
    <property type="component" value="Unassembled WGS sequence"/>
</dbReference>
<dbReference type="SUPFAM" id="SSF48008">
    <property type="entry name" value="GntR ligand-binding domain-like"/>
    <property type="match status" value="1"/>
</dbReference>
<dbReference type="GO" id="GO:0003677">
    <property type="term" value="F:DNA binding"/>
    <property type="evidence" value="ECO:0007669"/>
    <property type="project" value="UniProtKB-KW"/>
</dbReference>
<sequence>MRGSDLKDNRLAGTARHRPSHVKVSKELGVAIVTGAHPPGTVLQGEVDFAERLGVSRSVVREALRILAGKGLVESRPKTGTRVRNRSEWNLLDPELLGWMFEGSPPLQYVRSLFQLRMIVEPAAAELAATGRTARQLSIMGHSVELMATHGLNSEVGQAADQQFHTTILEATGNELLASLSSTIAAAVRWTTFFKYTTRHPRDPIPSHRELFEAIADSDSKLARERTEALIRQALIDTETALTEK</sequence>
<dbReference type="InterPro" id="IPR000524">
    <property type="entry name" value="Tscrpt_reg_HTH_GntR"/>
</dbReference>
<evidence type="ECO:0000256" key="1">
    <source>
        <dbReference type="ARBA" id="ARBA00023015"/>
    </source>
</evidence>
<dbReference type="SUPFAM" id="SSF46785">
    <property type="entry name" value="Winged helix' DNA-binding domain"/>
    <property type="match status" value="1"/>
</dbReference>
<comment type="caution">
    <text evidence="5">The sequence shown here is derived from an EMBL/GenBank/DDBJ whole genome shotgun (WGS) entry which is preliminary data.</text>
</comment>
<evidence type="ECO:0000313" key="6">
    <source>
        <dbReference type="Proteomes" id="UP000295493"/>
    </source>
</evidence>
<evidence type="ECO:0000313" key="5">
    <source>
        <dbReference type="EMBL" id="TDN85523.1"/>
    </source>
</evidence>
<gene>
    <name evidence="5" type="ORF">EV664_102230</name>
</gene>
<name>A0A4R6FUN5_9SPHN</name>
<dbReference type="Pfam" id="PF07729">
    <property type="entry name" value="FCD"/>
    <property type="match status" value="1"/>
</dbReference>
<dbReference type="GO" id="GO:0003700">
    <property type="term" value="F:DNA-binding transcription factor activity"/>
    <property type="evidence" value="ECO:0007669"/>
    <property type="project" value="InterPro"/>
</dbReference>
<dbReference type="InterPro" id="IPR011711">
    <property type="entry name" value="GntR_C"/>
</dbReference>
<keyword evidence="3" id="KW-0804">Transcription</keyword>
<dbReference type="Pfam" id="PF00392">
    <property type="entry name" value="GntR"/>
    <property type="match status" value="1"/>
</dbReference>
<evidence type="ECO:0000259" key="4">
    <source>
        <dbReference type="PROSITE" id="PS50949"/>
    </source>
</evidence>
<evidence type="ECO:0000256" key="2">
    <source>
        <dbReference type="ARBA" id="ARBA00023125"/>
    </source>
</evidence>
<keyword evidence="6" id="KW-1185">Reference proteome</keyword>